<organism evidence="9 10">
    <name type="scientific">Syntrophomonas wolfei subsp. wolfei (strain DSM 2245B / Goettingen)</name>
    <dbReference type="NCBI Taxonomy" id="335541"/>
    <lineage>
        <taxon>Bacteria</taxon>
        <taxon>Bacillati</taxon>
        <taxon>Bacillota</taxon>
        <taxon>Clostridia</taxon>
        <taxon>Eubacteriales</taxon>
        <taxon>Syntrophomonadaceae</taxon>
        <taxon>Syntrophomonas</taxon>
    </lineage>
</organism>
<keyword evidence="5 7" id="KW-0862">Zinc</keyword>
<sequence>MFGERPDWDEYFLQLADLVATRSTCLRRQVGAVLVKNERIISTGYNGAPRGLEHCLDIGCLREEQGIPSGHRYELCRGVHAEQNALINAAYYGISTAEAVIYCTNQPCIICARMIINAGIIRIVHRGNFDDDLAIKFLKEAGIELVLIPRQANHSR</sequence>
<dbReference type="InterPro" id="IPR016193">
    <property type="entry name" value="Cytidine_deaminase-like"/>
</dbReference>
<evidence type="ECO:0000313" key="10">
    <source>
        <dbReference type="Proteomes" id="UP000001968"/>
    </source>
</evidence>
<gene>
    <name evidence="9" type="ordered locus">Swol_2391</name>
</gene>
<dbReference type="SUPFAM" id="SSF53927">
    <property type="entry name" value="Cytidine deaminase-like"/>
    <property type="match status" value="1"/>
</dbReference>
<dbReference type="PIRSF" id="PIRSF006019">
    <property type="entry name" value="dCMP_deaminase"/>
    <property type="match status" value="1"/>
</dbReference>
<dbReference type="RefSeq" id="WP_011641764.1">
    <property type="nucleotide sequence ID" value="NC_008346.1"/>
</dbReference>
<accession>Q0AUC4</accession>
<feature type="domain" description="CMP/dCMP-type deaminase" evidence="8">
    <location>
        <begin position="7"/>
        <end position="145"/>
    </location>
</feature>
<keyword evidence="4" id="KW-0378">Hydrolase</keyword>
<dbReference type="PANTHER" id="PTHR11086:SF18">
    <property type="entry name" value="DEOXYCYTIDYLATE DEAMINASE"/>
    <property type="match status" value="1"/>
</dbReference>
<feature type="binding site" evidence="7">
    <location>
        <position position="80"/>
    </location>
    <ligand>
        <name>Zn(2+)</name>
        <dbReference type="ChEBI" id="CHEBI:29105"/>
        <note>catalytic</note>
    </ligand>
</feature>
<dbReference type="STRING" id="335541.Swol_2391"/>
<dbReference type="AlphaFoldDB" id="Q0AUC4"/>
<dbReference type="GO" id="GO:0004132">
    <property type="term" value="F:dCMP deaminase activity"/>
    <property type="evidence" value="ECO:0007669"/>
    <property type="project" value="InterPro"/>
</dbReference>
<dbReference type="HOGENOM" id="CLU_047993_2_3_9"/>
<dbReference type="InterPro" id="IPR016192">
    <property type="entry name" value="APOBEC/CMP_deaminase_Zn-bd"/>
</dbReference>
<evidence type="ECO:0000259" key="8">
    <source>
        <dbReference type="PROSITE" id="PS51747"/>
    </source>
</evidence>
<dbReference type="KEGG" id="swo:Swol_2391"/>
<dbReference type="GO" id="GO:0006220">
    <property type="term" value="P:pyrimidine nucleotide metabolic process"/>
    <property type="evidence" value="ECO:0007669"/>
    <property type="project" value="InterPro"/>
</dbReference>
<dbReference type="GO" id="GO:0005737">
    <property type="term" value="C:cytoplasm"/>
    <property type="evidence" value="ECO:0007669"/>
    <property type="project" value="TreeGrafter"/>
</dbReference>
<comment type="cofactor">
    <cofactor evidence="1 7">
        <name>Zn(2+)</name>
        <dbReference type="ChEBI" id="CHEBI:29105"/>
    </cofactor>
</comment>
<dbReference type="PANTHER" id="PTHR11086">
    <property type="entry name" value="DEOXYCYTIDYLATE DEAMINASE-RELATED"/>
    <property type="match status" value="1"/>
</dbReference>
<evidence type="ECO:0000256" key="6">
    <source>
        <dbReference type="PIRSR" id="PIRSR006019-1"/>
    </source>
</evidence>
<dbReference type="PROSITE" id="PS51747">
    <property type="entry name" value="CYT_DCMP_DEAMINASES_2"/>
    <property type="match status" value="1"/>
</dbReference>
<evidence type="ECO:0000256" key="5">
    <source>
        <dbReference type="ARBA" id="ARBA00022833"/>
    </source>
</evidence>
<evidence type="ECO:0000256" key="7">
    <source>
        <dbReference type="PIRSR" id="PIRSR006019-2"/>
    </source>
</evidence>
<reference evidence="10" key="1">
    <citation type="journal article" date="2010" name="Environ. Microbiol.">
        <title>The genome of Syntrophomonas wolfei: new insights into syntrophic metabolism and biohydrogen production.</title>
        <authorList>
            <person name="Sieber J.R."/>
            <person name="Sims D.R."/>
            <person name="Han C."/>
            <person name="Kim E."/>
            <person name="Lykidis A."/>
            <person name="Lapidus A.L."/>
            <person name="McDonnald E."/>
            <person name="Rohlin L."/>
            <person name="Culley D.E."/>
            <person name="Gunsalus R."/>
            <person name="McInerney M.J."/>
        </authorList>
    </citation>
    <scope>NUCLEOTIDE SEQUENCE [LARGE SCALE GENOMIC DNA]</scope>
    <source>
        <strain evidence="10">DSM 2245B / Goettingen</strain>
    </source>
</reference>
<protein>
    <submittedName>
        <fullName evidence="9">Putative ComE operon protein 2</fullName>
    </submittedName>
</protein>
<evidence type="ECO:0000256" key="1">
    <source>
        <dbReference type="ARBA" id="ARBA00001947"/>
    </source>
</evidence>
<dbReference type="Proteomes" id="UP000001968">
    <property type="component" value="Chromosome"/>
</dbReference>
<dbReference type="GO" id="GO:0008270">
    <property type="term" value="F:zinc ion binding"/>
    <property type="evidence" value="ECO:0007669"/>
    <property type="project" value="InterPro"/>
</dbReference>
<feature type="binding site" evidence="7">
    <location>
        <position position="108"/>
    </location>
    <ligand>
        <name>Zn(2+)</name>
        <dbReference type="ChEBI" id="CHEBI:29105"/>
        <note>catalytic</note>
    </ligand>
</feature>
<evidence type="ECO:0000256" key="2">
    <source>
        <dbReference type="ARBA" id="ARBA00006576"/>
    </source>
</evidence>
<evidence type="ECO:0000256" key="3">
    <source>
        <dbReference type="ARBA" id="ARBA00022723"/>
    </source>
</evidence>
<dbReference type="OrthoDB" id="9788517at2"/>
<feature type="active site" description="Proton donor" evidence="6">
    <location>
        <position position="82"/>
    </location>
</feature>
<name>Q0AUC4_SYNWW</name>
<dbReference type="eggNOG" id="COG2131">
    <property type="taxonomic scope" value="Bacteria"/>
</dbReference>
<evidence type="ECO:0000313" key="9">
    <source>
        <dbReference type="EMBL" id="ABI69680.1"/>
    </source>
</evidence>
<dbReference type="InterPro" id="IPR035105">
    <property type="entry name" value="Deoxycytidylate_deaminase_dom"/>
</dbReference>
<dbReference type="Pfam" id="PF00383">
    <property type="entry name" value="dCMP_cyt_deam_1"/>
    <property type="match status" value="1"/>
</dbReference>
<proteinExistence type="inferred from homology"/>
<keyword evidence="3 7" id="KW-0479">Metal-binding</keyword>
<feature type="binding site" evidence="7">
    <location>
        <position position="111"/>
    </location>
    <ligand>
        <name>Zn(2+)</name>
        <dbReference type="ChEBI" id="CHEBI:29105"/>
        <note>catalytic</note>
    </ligand>
</feature>
<dbReference type="CDD" id="cd01286">
    <property type="entry name" value="deoxycytidylate_deaminase"/>
    <property type="match status" value="1"/>
</dbReference>
<comment type="similarity">
    <text evidence="2">Belongs to the cytidine and deoxycytidylate deaminase family.</text>
</comment>
<keyword evidence="10" id="KW-1185">Reference proteome</keyword>
<dbReference type="InterPro" id="IPR002125">
    <property type="entry name" value="CMP_dCMP_dom"/>
</dbReference>
<dbReference type="EMBL" id="CP000448">
    <property type="protein sequence ID" value="ABI69680.1"/>
    <property type="molecule type" value="Genomic_DNA"/>
</dbReference>
<evidence type="ECO:0000256" key="4">
    <source>
        <dbReference type="ARBA" id="ARBA00022801"/>
    </source>
</evidence>
<dbReference type="InterPro" id="IPR016473">
    <property type="entry name" value="dCMP_deaminase"/>
</dbReference>
<dbReference type="PROSITE" id="PS00903">
    <property type="entry name" value="CYT_DCMP_DEAMINASES_1"/>
    <property type="match status" value="1"/>
</dbReference>
<dbReference type="InterPro" id="IPR015517">
    <property type="entry name" value="dCMP_deaminase-rel"/>
</dbReference>
<dbReference type="Gene3D" id="3.40.140.10">
    <property type="entry name" value="Cytidine Deaminase, domain 2"/>
    <property type="match status" value="1"/>
</dbReference>